<evidence type="ECO:0000313" key="2">
    <source>
        <dbReference type="Proteomes" id="UP000182347"/>
    </source>
</evidence>
<organism evidence="1 2">
    <name type="scientific">Sediminibacillus halophilus</name>
    <dbReference type="NCBI Taxonomy" id="482461"/>
    <lineage>
        <taxon>Bacteria</taxon>
        <taxon>Bacillati</taxon>
        <taxon>Bacillota</taxon>
        <taxon>Bacilli</taxon>
        <taxon>Bacillales</taxon>
        <taxon>Bacillaceae</taxon>
        <taxon>Sediminibacillus</taxon>
    </lineage>
</organism>
<dbReference type="RefSeq" id="WP_175486747.1">
    <property type="nucleotide sequence ID" value="NZ_FNHF01000001.1"/>
</dbReference>
<reference evidence="2" key="1">
    <citation type="submission" date="2016-10" db="EMBL/GenBank/DDBJ databases">
        <authorList>
            <person name="Varghese N."/>
            <person name="Submissions S."/>
        </authorList>
    </citation>
    <scope>NUCLEOTIDE SEQUENCE [LARGE SCALE GENOMIC DNA]</scope>
    <source>
        <strain evidence="2">CGMCC 1.6199</strain>
    </source>
</reference>
<evidence type="ECO:0000313" key="1">
    <source>
        <dbReference type="EMBL" id="SDL86478.1"/>
    </source>
</evidence>
<dbReference type="Proteomes" id="UP000182347">
    <property type="component" value="Unassembled WGS sequence"/>
</dbReference>
<gene>
    <name evidence="1" type="ORF">SAMN05216244_1025</name>
</gene>
<accession>A0A1G9NIR2</accession>
<proteinExistence type="predicted"/>
<keyword evidence="2" id="KW-1185">Reference proteome</keyword>
<dbReference type="AlphaFoldDB" id="A0A1G9NIR2"/>
<sequence>MAGKIKEKGSAFIDFYYPWEYTFYQSYLLLKWQAGDTFGALLNRFSNEFTEIIFLMAG</sequence>
<protein>
    <submittedName>
        <fullName evidence="1">Uncharacterized protein</fullName>
    </submittedName>
</protein>
<name>A0A1G9NIR2_9BACI</name>
<dbReference type="EMBL" id="FNHF01000001">
    <property type="protein sequence ID" value="SDL86478.1"/>
    <property type="molecule type" value="Genomic_DNA"/>
</dbReference>